<dbReference type="SUPFAM" id="SSF48557">
    <property type="entry name" value="L-aspartase-like"/>
    <property type="match status" value="1"/>
</dbReference>
<evidence type="ECO:0000256" key="8">
    <source>
        <dbReference type="ARBA" id="ARBA00023051"/>
    </source>
</evidence>
<dbReference type="PANTHER" id="PTHR10362">
    <property type="entry name" value="HISTIDINE AMMONIA-LYASE"/>
    <property type="match status" value="1"/>
</dbReference>
<dbReference type="Proteomes" id="UP001396334">
    <property type="component" value="Unassembled WGS sequence"/>
</dbReference>
<gene>
    <name evidence="13" type="ORF">V6N11_016418</name>
</gene>
<dbReference type="CDD" id="cd00332">
    <property type="entry name" value="PAL-HAL"/>
    <property type="match status" value="1"/>
</dbReference>
<evidence type="ECO:0000256" key="3">
    <source>
        <dbReference type="ARBA" id="ARBA00005138"/>
    </source>
</evidence>
<comment type="caution">
    <text evidence="13">The sequence shown here is derived from an EMBL/GenBank/DDBJ whole genome shotgun (WGS) entry which is preliminary data.</text>
</comment>
<evidence type="ECO:0000256" key="9">
    <source>
        <dbReference type="ARBA" id="ARBA00023232"/>
    </source>
</evidence>
<keyword evidence="9" id="KW-0585">Phenylalanine catabolism</keyword>
<comment type="similarity">
    <text evidence="4 12">Belongs to the PAL/histidase family.</text>
</comment>
<evidence type="ECO:0000256" key="10">
    <source>
        <dbReference type="ARBA" id="ARBA00023239"/>
    </source>
</evidence>
<evidence type="ECO:0000313" key="14">
    <source>
        <dbReference type="Proteomes" id="UP001396334"/>
    </source>
</evidence>
<dbReference type="InterPro" id="IPR008948">
    <property type="entry name" value="L-Aspartase-like"/>
</dbReference>
<dbReference type="NCBIfam" id="TIGR01226">
    <property type="entry name" value="phe_am_lyase"/>
    <property type="match status" value="1"/>
</dbReference>
<evidence type="ECO:0000256" key="6">
    <source>
        <dbReference type="ARBA" id="ARBA00012139"/>
    </source>
</evidence>
<evidence type="ECO:0000256" key="5">
    <source>
        <dbReference type="ARBA" id="ARBA00011881"/>
    </source>
</evidence>
<comment type="function">
    <text evidence="1">This is a key enzyme of plant metabolism catalyzing the first reaction in the biosynthesis from L-phenylalanine of a wide variety of natural products based on the phenylpropane skeleton.</text>
</comment>
<evidence type="ECO:0000256" key="1">
    <source>
        <dbReference type="ARBA" id="ARBA00002235"/>
    </source>
</evidence>
<keyword evidence="14" id="KW-1185">Reference proteome</keyword>
<keyword evidence="8" id="KW-0587">Phenylpropanoid metabolism</keyword>
<dbReference type="InterPro" id="IPR005922">
    <property type="entry name" value="Phe_NH3-lyase"/>
</dbReference>
<reference evidence="13 14" key="1">
    <citation type="journal article" date="2024" name="G3 (Bethesda)">
        <title>Genome assembly of Hibiscus sabdariffa L. provides insights into metabolisms of medicinal natural products.</title>
        <authorList>
            <person name="Kim T."/>
        </authorList>
    </citation>
    <scope>NUCLEOTIDE SEQUENCE [LARGE SCALE GENOMIC DNA]</scope>
    <source>
        <strain evidence="13">TK-2024</strain>
        <tissue evidence="13">Old leaves</tissue>
    </source>
</reference>
<dbReference type="EC" id="4.3.1.24" evidence="6"/>
<comment type="pathway">
    <text evidence="3">Phenylpropanoid metabolism; trans-cinnamate biosynthesis; trans-cinnamate from L-phenylalanine: step 1/1.</text>
</comment>
<keyword evidence="7" id="KW-0963">Cytoplasm</keyword>
<organism evidence="13 14">
    <name type="scientific">Hibiscus sabdariffa</name>
    <name type="common">roselle</name>
    <dbReference type="NCBI Taxonomy" id="183260"/>
    <lineage>
        <taxon>Eukaryota</taxon>
        <taxon>Viridiplantae</taxon>
        <taxon>Streptophyta</taxon>
        <taxon>Embryophyta</taxon>
        <taxon>Tracheophyta</taxon>
        <taxon>Spermatophyta</taxon>
        <taxon>Magnoliopsida</taxon>
        <taxon>eudicotyledons</taxon>
        <taxon>Gunneridae</taxon>
        <taxon>Pentapetalae</taxon>
        <taxon>rosids</taxon>
        <taxon>malvids</taxon>
        <taxon>Malvales</taxon>
        <taxon>Malvaceae</taxon>
        <taxon>Malvoideae</taxon>
        <taxon>Hibiscus</taxon>
    </lineage>
</organism>
<evidence type="ECO:0000256" key="4">
    <source>
        <dbReference type="ARBA" id="ARBA00007238"/>
    </source>
</evidence>
<dbReference type="Gene3D" id="1.10.274.20">
    <property type="entry name" value="Phenylalanine ammonia-lyase 1, domain 3"/>
    <property type="match status" value="1"/>
</dbReference>
<dbReference type="EMBL" id="JBBPBN010000004">
    <property type="protein sequence ID" value="KAK9041311.1"/>
    <property type="molecule type" value="Genomic_DNA"/>
</dbReference>
<protein>
    <recommendedName>
        <fullName evidence="6">phenylalanine ammonia-lyase</fullName>
        <ecNumber evidence="6">4.3.1.24</ecNumber>
    </recommendedName>
</protein>
<dbReference type="InterPro" id="IPR001106">
    <property type="entry name" value="Aromatic_Lyase"/>
</dbReference>
<name>A0ABR2TV76_9ROSI</name>
<dbReference type="Gene3D" id="1.20.200.10">
    <property type="entry name" value="Fumarase/aspartase (Central domain)"/>
    <property type="match status" value="1"/>
</dbReference>
<evidence type="ECO:0000256" key="12">
    <source>
        <dbReference type="RuleBase" id="RU003954"/>
    </source>
</evidence>
<accession>A0ABR2TV76</accession>
<comment type="catalytic activity">
    <reaction evidence="11">
        <text>L-phenylalanine = (E)-cinnamate + NH4(+)</text>
        <dbReference type="Rhea" id="RHEA:21384"/>
        <dbReference type="ChEBI" id="CHEBI:15669"/>
        <dbReference type="ChEBI" id="CHEBI:28938"/>
        <dbReference type="ChEBI" id="CHEBI:58095"/>
        <dbReference type="EC" id="4.3.1.24"/>
    </reaction>
</comment>
<dbReference type="Gene3D" id="1.10.275.10">
    <property type="entry name" value="Fumarase/aspartase (N-terminal domain)"/>
    <property type="match status" value="2"/>
</dbReference>
<dbReference type="Pfam" id="PF00221">
    <property type="entry name" value="Lyase_aromatic"/>
    <property type="match status" value="2"/>
</dbReference>
<comment type="subunit">
    <text evidence="5">Homotetramer.</text>
</comment>
<keyword evidence="10 12" id="KW-0456">Lyase</keyword>
<evidence type="ECO:0000313" key="13">
    <source>
        <dbReference type="EMBL" id="KAK9041311.1"/>
    </source>
</evidence>
<dbReference type="InterPro" id="IPR024083">
    <property type="entry name" value="Fumarase/histidase_N"/>
</dbReference>
<evidence type="ECO:0000256" key="11">
    <source>
        <dbReference type="ARBA" id="ARBA00023537"/>
    </source>
</evidence>
<dbReference type="InterPro" id="IPR023144">
    <property type="entry name" value="Phe_NH3-lyase_shielding_dom_sf"/>
</dbReference>
<evidence type="ECO:0000256" key="2">
    <source>
        <dbReference type="ARBA" id="ARBA00004496"/>
    </source>
</evidence>
<sequence>MATITQNGSYSKSFCTATATNGGGGADPLNWGVVAESLKGSHLDEVRRMVGEYRKPLVKLGGETLTISQVAAIATRDSGVRVELSEDARAAVKASADWVLDGMNKGTDSYGVTTGFGATSHRRTKQGAALQKELIRFLNAGIFGNGTESCNTLPHSATRAAMLVRINTPSGILWPNSKALGPDGESLNAEEAFRVAGINSGFFVFQPKEGLALVNGTSVGSGLASMVLFEANILAVLSEILSAIFAEVMNGKPEFTDHLTHKLKHHPGQIEAAAIMEHILEGSSYVKAAKKLHEMDPLQKPKQDRYALRTSPQWLGPQVEVIRFATKSIEREINSVNDTPLIDVSRNKALHGGNFQGTPIGVSMDNARLAIAAIGKLMFAQFSELVNDFYNNGLPSNLSGGPNPSLDYGFKGAEIAMASYCSELQYLANPVTNHVQSAEQHNQDVNSLGLISSRKTAKAIDILKLMSSTFLVALCQAIDLRHLEENLRNTVKNTVSQVAKKTLTTGPNGELHPSRFCEKDLLKAVDHEYVFAYIDDPCSTTYPLTQKLRQVLVEHALRNGDNENDTSTSIFQKIEAFEEELKAVLPKEVENSRVSIKNGNLAIPNKITNCRSYPLYKFVREELGTGLLTGEKVKSPGEEFDKVFVAMCQGKIIDPMLECLKEWNGAPLPIC</sequence>
<comment type="subcellular location">
    <subcellularLocation>
        <location evidence="2">Cytoplasm</location>
    </subcellularLocation>
</comment>
<proteinExistence type="inferred from homology"/>
<evidence type="ECO:0000256" key="7">
    <source>
        <dbReference type="ARBA" id="ARBA00022490"/>
    </source>
</evidence>